<keyword evidence="1" id="KW-0479">Metal-binding</keyword>
<comment type="caution">
    <text evidence="6">The sequence shown here is derived from an EMBL/GenBank/DDBJ whole genome shotgun (WGS) entry which is preliminary data.</text>
</comment>
<keyword evidence="2 4" id="KW-0863">Zinc-finger</keyword>
<sequence>MNSSQTSSEAAAAVPTAPTCATKPQSYYGYPICPKPAPFQCGRCLQTQYCSAKHQKEHWSLHKKLCTVPTPTLSPIKPPRPSSHNSTNDDLLDVTFVEVSCAYRAW</sequence>
<dbReference type="OrthoDB" id="496827at2759"/>
<dbReference type="AlphaFoldDB" id="A0A9W7DTW3"/>
<keyword evidence="7" id="KW-1185">Reference proteome</keyword>
<proteinExistence type="predicted"/>
<accession>A0A9W7DTW3</accession>
<feature type="domain" description="MYND-type" evidence="5">
    <location>
        <begin position="17"/>
        <end position="66"/>
    </location>
</feature>
<protein>
    <recommendedName>
        <fullName evidence="5">MYND-type domain-containing protein</fullName>
    </recommendedName>
</protein>
<dbReference type="InterPro" id="IPR002893">
    <property type="entry name" value="Znf_MYND"/>
</dbReference>
<evidence type="ECO:0000256" key="4">
    <source>
        <dbReference type="PROSITE-ProRule" id="PRU00134"/>
    </source>
</evidence>
<evidence type="ECO:0000256" key="3">
    <source>
        <dbReference type="ARBA" id="ARBA00022833"/>
    </source>
</evidence>
<reference evidence="7" key="1">
    <citation type="journal article" date="2023" name="Commun. Biol.">
        <title>Genome analysis of Parmales, the sister group of diatoms, reveals the evolutionary specialization of diatoms from phago-mixotrophs to photoautotrophs.</title>
        <authorList>
            <person name="Ban H."/>
            <person name="Sato S."/>
            <person name="Yoshikawa S."/>
            <person name="Yamada K."/>
            <person name="Nakamura Y."/>
            <person name="Ichinomiya M."/>
            <person name="Sato N."/>
            <person name="Blanc-Mathieu R."/>
            <person name="Endo H."/>
            <person name="Kuwata A."/>
            <person name="Ogata H."/>
        </authorList>
    </citation>
    <scope>NUCLEOTIDE SEQUENCE [LARGE SCALE GENOMIC DNA]</scope>
    <source>
        <strain evidence="7">NIES 3700</strain>
    </source>
</reference>
<evidence type="ECO:0000259" key="5">
    <source>
        <dbReference type="PROSITE" id="PS50865"/>
    </source>
</evidence>
<evidence type="ECO:0000256" key="1">
    <source>
        <dbReference type="ARBA" id="ARBA00022723"/>
    </source>
</evidence>
<evidence type="ECO:0000313" key="6">
    <source>
        <dbReference type="EMBL" id="GMH50563.1"/>
    </source>
</evidence>
<dbReference type="Pfam" id="PF01753">
    <property type="entry name" value="zf-MYND"/>
    <property type="match status" value="1"/>
</dbReference>
<dbReference type="EMBL" id="BRXW01000396">
    <property type="protein sequence ID" value="GMH50563.1"/>
    <property type="molecule type" value="Genomic_DNA"/>
</dbReference>
<dbReference type="Proteomes" id="UP001165122">
    <property type="component" value="Unassembled WGS sequence"/>
</dbReference>
<evidence type="ECO:0000313" key="7">
    <source>
        <dbReference type="Proteomes" id="UP001165122"/>
    </source>
</evidence>
<keyword evidence="3" id="KW-0862">Zinc</keyword>
<dbReference type="Gene3D" id="6.10.140.2220">
    <property type="match status" value="1"/>
</dbReference>
<gene>
    <name evidence="6" type="ORF">TrLO_g14015</name>
</gene>
<name>A0A9W7DTW3_9STRA</name>
<dbReference type="PROSITE" id="PS50865">
    <property type="entry name" value="ZF_MYND_2"/>
    <property type="match status" value="1"/>
</dbReference>
<evidence type="ECO:0000256" key="2">
    <source>
        <dbReference type="ARBA" id="ARBA00022771"/>
    </source>
</evidence>
<dbReference type="SUPFAM" id="SSF144232">
    <property type="entry name" value="HIT/MYND zinc finger-like"/>
    <property type="match status" value="1"/>
</dbReference>
<organism evidence="6 7">
    <name type="scientific">Triparma laevis f. longispina</name>
    <dbReference type="NCBI Taxonomy" id="1714387"/>
    <lineage>
        <taxon>Eukaryota</taxon>
        <taxon>Sar</taxon>
        <taxon>Stramenopiles</taxon>
        <taxon>Ochrophyta</taxon>
        <taxon>Bolidophyceae</taxon>
        <taxon>Parmales</taxon>
        <taxon>Triparmaceae</taxon>
        <taxon>Triparma</taxon>
    </lineage>
</organism>
<dbReference type="GO" id="GO:0008270">
    <property type="term" value="F:zinc ion binding"/>
    <property type="evidence" value="ECO:0007669"/>
    <property type="project" value="UniProtKB-KW"/>
</dbReference>